<dbReference type="OrthoDB" id="5652447at2"/>
<accession>A0A378JQG9</accession>
<organism evidence="2 3">
    <name type="scientific">Legionella busanensis</name>
    <dbReference type="NCBI Taxonomy" id="190655"/>
    <lineage>
        <taxon>Bacteria</taxon>
        <taxon>Pseudomonadati</taxon>
        <taxon>Pseudomonadota</taxon>
        <taxon>Gammaproteobacteria</taxon>
        <taxon>Legionellales</taxon>
        <taxon>Legionellaceae</taxon>
        <taxon>Legionella</taxon>
    </lineage>
</organism>
<protein>
    <submittedName>
        <fullName evidence="2">Uncharacterized protein</fullName>
    </submittedName>
</protein>
<name>A0A378JQG9_9GAMM</name>
<proteinExistence type="predicted"/>
<keyword evidence="1" id="KW-0732">Signal</keyword>
<dbReference type="RefSeq" id="WP_115331981.1">
    <property type="nucleotide sequence ID" value="NZ_CAAAHP010000006.1"/>
</dbReference>
<reference evidence="2 3" key="1">
    <citation type="submission" date="2018-06" db="EMBL/GenBank/DDBJ databases">
        <authorList>
            <consortium name="Pathogen Informatics"/>
            <person name="Doyle S."/>
        </authorList>
    </citation>
    <scope>NUCLEOTIDE SEQUENCE [LARGE SCALE GENOMIC DNA]</scope>
    <source>
        <strain evidence="2 3">NCTC13316</strain>
    </source>
</reference>
<sequence length="129" mass="13747">MKCSILSATILITSLFTADLLAAPKAMITHNLTDTTTNAYVDGRAAPQPAWPNETTKVSWTIVKAGCRDHREEGICPAMIKMDIDSSSPIVVGTLYIDLETGVITPAKISANGFTVEVNAPGEITVLKD</sequence>
<gene>
    <name evidence="2" type="ORF">NCTC13316_02532</name>
</gene>
<evidence type="ECO:0000313" key="2">
    <source>
        <dbReference type="EMBL" id="STX52419.1"/>
    </source>
</evidence>
<dbReference type="AlphaFoldDB" id="A0A378JQG9"/>
<dbReference type="Pfam" id="PF24268">
    <property type="entry name" value="NttC"/>
    <property type="match status" value="1"/>
</dbReference>
<evidence type="ECO:0000256" key="1">
    <source>
        <dbReference type="SAM" id="SignalP"/>
    </source>
</evidence>
<feature type="chain" id="PRO_5016573529" evidence="1">
    <location>
        <begin position="19"/>
        <end position="129"/>
    </location>
</feature>
<feature type="signal peptide" evidence="1">
    <location>
        <begin position="1"/>
        <end position="18"/>
    </location>
</feature>
<keyword evidence="3" id="KW-1185">Reference proteome</keyword>
<evidence type="ECO:0000313" key="3">
    <source>
        <dbReference type="Proteomes" id="UP000254794"/>
    </source>
</evidence>
<dbReference type="InterPro" id="IPR056211">
    <property type="entry name" value="NttC-like"/>
</dbReference>
<dbReference type="Proteomes" id="UP000254794">
    <property type="component" value="Unassembled WGS sequence"/>
</dbReference>
<dbReference type="EMBL" id="UGOD01000001">
    <property type="protein sequence ID" value="STX52419.1"/>
    <property type="molecule type" value="Genomic_DNA"/>
</dbReference>